<dbReference type="AlphaFoldDB" id="A0A834LY39"/>
<proteinExistence type="predicted"/>
<accession>A0A834LY39</accession>
<gene>
    <name evidence="1" type="ORF">GWI33_002760</name>
</gene>
<comment type="caution">
    <text evidence="1">The sequence shown here is derived from an EMBL/GenBank/DDBJ whole genome shotgun (WGS) entry which is preliminary data.</text>
</comment>
<dbReference type="EMBL" id="JAACXV010022050">
    <property type="protein sequence ID" value="KAF7263353.1"/>
    <property type="molecule type" value="Genomic_DNA"/>
</dbReference>
<evidence type="ECO:0000313" key="2">
    <source>
        <dbReference type="Proteomes" id="UP000625711"/>
    </source>
</evidence>
<reference evidence="1" key="1">
    <citation type="submission" date="2020-08" db="EMBL/GenBank/DDBJ databases">
        <title>Genome sequencing and assembly of the red palm weevil Rhynchophorus ferrugineus.</title>
        <authorList>
            <person name="Dias G.B."/>
            <person name="Bergman C.M."/>
            <person name="Manee M."/>
        </authorList>
    </citation>
    <scope>NUCLEOTIDE SEQUENCE</scope>
    <source>
        <strain evidence="1">AA-2017</strain>
        <tissue evidence="1">Whole larva</tissue>
    </source>
</reference>
<organism evidence="1 2">
    <name type="scientific">Rhynchophorus ferrugineus</name>
    <name type="common">Red palm weevil</name>
    <name type="synonym">Curculio ferrugineus</name>
    <dbReference type="NCBI Taxonomy" id="354439"/>
    <lineage>
        <taxon>Eukaryota</taxon>
        <taxon>Metazoa</taxon>
        <taxon>Ecdysozoa</taxon>
        <taxon>Arthropoda</taxon>
        <taxon>Hexapoda</taxon>
        <taxon>Insecta</taxon>
        <taxon>Pterygota</taxon>
        <taxon>Neoptera</taxon>
        <taxon>Endopterygota</taxon>
        <taxon>Coleoptera</taxon>
        <taxon>Polyphaga</taxon>
        <taxon>Cucujiformia</taxon>
        <taxon>Curculionidae</taxon>
        <taxon>Dryophthorinae</taxon>
        <taxon>Rhynchophorus</taxon>
    </lineage>
</organism>
<protein>
    <submittedName>
        <fullName evidence="1">Uncharacterized protein</fullName>
    </submittedName>
</protein>
<sequence length="142" mass="15637">MNQNESLSNSTSLISQIFPLPLDTGPHVNRRHLVTLTFCLITTIKPPSLCRSYRPVTESTLARFIRHLLPLNSSGHRTGFFSRISPSSSRLFLDLIRLLIPYCGLIGEFVTVGLAAKYSTPVPVFVKGVFAVPDLVSAIVRG</sequence>
<dbReference type="Proteomes" id="UP000625711">
    <property type="component" value="Unassembled WGS sequence"/>
</dbReference>
<evidence type="ECO:0000313" key="1">
    <source>
        <dbReference type="EMBL" id="KAF7263353.1"/>
    </source>
</evidence>
<keyword evidence="2" id="KW-1185">Reference proteome</keyword>
<name>A0A834LY39_RHYFE</name>